<gene>
    <name evidence="1" type="ORF">SI7747_11014175</name>
</gene>
<evidence type="ECO:0000313" key="1">
    <source>
        <dbReference type="EMBL" id="CAA2628534.1"/>
    </source>
</evidence>
<sequence>MATHISSAVPMNRFNAYFYAVVVEI</sequence>
<organism evidence="1">
    <name type="scientific">Spirodela intermedia</name>
    <name type="common">Intermediate duckweed</name>
    <dbReference type="NCBI Taxonomy" id="51605"/>
    <lineage>
        <taxon>Eukaryota</taxon>
        <taxon>Viridiplantae</taxon>
        <taxon>Streptophyta</taxon>
        <taxon>Embryophyta</taxon>
        <taxon>Tracheophyta</taxon>
        <taxon>Spermatophyta</taxon>
        <taxon>Magnoliopsida</taxon>
        <taxon>Liliopsida</taxon>
        <taxon>Araceae</taxon>
        <taxon>Lemnoideae</taxon>
        <taxon>Spirodela</taxon>
    </lineage>
</organism>
<dbReference type="Proteomes" id="UP001189122">
    <property type="component" value="Unassembled WGS sequence"/>
</dbReference>
<dbReference type="AlphaFoldDB" id="A0A7I8JCR0"/>
<evidence type="ECO:0000313" key="2">
    <source>
        <dbReference type="Proteomes" id="UP001189122"/>
    </source>
</evidence>
<proteinExistence type="predicted"/>
<protein>
    <submittedName>
        <fullName evidence="1">Uncharacterized protein</fullName>
    </submittedName>
</protein>
<accession>A0A7I8JCR0</accession>
<keyword evidence="2" id="KW-1185">Reference proteome</keyword>
<reference evidence="1 2" key="1">
    <citation type="submission" date="2019-12" db="EMBL/GenBank/DDBJ databases">
        <authorList>
            <person name="Scholz U."/>
            <person name="Mascher M."/>
            <person name="Fiebig A."/>
        </authorList>
    </citation>
    <scope>NUCLEOTIDE SEQUENCE</scope>
</reference>
<name>A0A7I8JCR0_SPIIN</name>
<dbReference type="EMBL" id="CACRZD030000011">
    <property type="protein sequence ID" value="CAA6667781.1"/>
    <property type="molecule type" value="Genomic_DNA"/>
</dbReference>
<dbReference type="EMBL" id="LR743598">
    <property type="protein sequence ID" value="CAA2628534.1"/>
    <property type="molecule type" value="Genomic_DNA"/>
</dbReference>